<organism evidence="2 3">
    <name type="scientific">Thalassotalea marina</name>
    <dbReference type="NCBI Taxonomy" id="1673741"/>
    <lineage>
        <taxon>Bacteria</taxon>
        <taxon>Pseudomonadati</taxon>
        <taxon>Pseudomonadota</taxon>
        <taxon>Gammaproteobacteria</taxon>
        <taxon>Alteromonadales</taxon>
        <taxon>Colwelliaceae</taxon>
        <taxon>Thalassotalea</taxon>
    </lineage>
</organism>
<keyword evidence="3" id="KW-1185">Reference proteome</keyword>
<proteinExistence type="predicted"/>
<comment type="caution">
    <text evidence="2">The sequence shown here is derived from an EMBL/GenBank/DDBJ whole genome shotgun (WGS) entry which is preliminary data.</text>
</comment>
<dbReference type="InterPro" id="IPR007139">
    <property type="entry name" value="DUF349"/>
</dbReference>
<feature type="coiled-coil region" evidence="1">
    <location>
        <begin position="732"/>
        <end position="759"/>
    </location>
</feature>
<gene>
    <name evidence="2" type="ORF">GCM10017161_19510</name>
</gene>
<accession>A0A919EJK4</accession>
<evidence type="ECO:0000256" key="1">
    <source>
        <dbReference type="SAM" id="Coils"/>
    </source>
</evidence>
<dbReference type="EMBL" id="BNCK01000004">
    <property type="protein sequence ID" value="GHF91720.1"/>
    <property type="molecule type" value="Genomic_DNA"/>
</dbReference>
<dbReference type="Proteomes" id="UP000623842">
    <property type="component" value="Unassembled WGS sequence"/>
</dbReference>
<evidence type="ECO:0008006" key="4">
    <source>
        <dbReference type="Google" id="ProtNLM"/>
    </source>
</evidence>
<dbReference type="Pfam" id="PF03993">
    <property type="entry name" value="DUF349"/>
    <property type="match status" value="2"/>
</dbReference>
<evidence type="ECO:0000313" key="3">
    <source>
        <dbReference type="Proteomes" id="UP000623842"/>
    </source>
</evidence>
<protein>
    <recommendedName>
        <fullName evidence="4">DUF349 domain-containing protein</fullName>
    </recommendedName>
</protein>
<sequence>MIFSKFFKPTWQHKDSAVRIEAINNELSLKVDEHYNVLMELAKNDESELVRRSALLKINSLSVWYEASQSNSMNAVKAFSEKQVEKVLLGHHDIRLTTKDKKQFINEKLKASLLENWLKAETDADVVVALYHRVNKPQLLHSVFKQHQDEAVQLALIEHCTTSEGLDKLLKVAVNPAVKQTIENILNKEKELQEKPLKVTKAAQLVLSKYLALKDAKDYQLALENKSQLIEEWRTLTNEFSCLSDEQRDTLLNRFQEIENTVQKVLAPQAEAYEQEKIAQELTLKRQETLSSFKKQQKEIDQKITQAIFDTNTVDETSTNQEIDNLIEQVQASVIHNKDKTDLVNKLTSIRQKLNKLPQVAEAVSSATHLISKMSQVSFPETIEQLDEKEGDYKRWKNDWREVNKAASGVLPESIHNAYLEIKNNWDKALAPLIQEQKKQFHITQRKIKDVARLINSGKYNAAFGVFKKANTLYENLSDIQKNKLQREFQTVSEKIADLSDWEHYIATPRKQEILTQITELAESPLTDPNQQASKVKSFRKLWNTLGHADDDIERDLNEQFNSLSEKAFAPCRLYYAEQEKLRESHLVERQKTLAEAQTLAALPIDENLDWKQYESQFNRLKQKWRDAGEVDRVAYRELNRAFKSAIETVKQAIDVKHQQSIDAKKLLIAQANELLQAEDLSYAVNEVKALQSKWKALGYSGPKHENSLWKEFRKINDEIFAKRSEEFVANKQLAQQVEESYQEKIKDITKELKNNELESVLVVTRNLKDLEKQVDVNDKNNRVIEKLFRNEFSKLEKLEQNLKAKALTENWKLVFDALHFGAENDIANFKQFNDISSVWQKRLLDNQAKAVGDLQKRIDKTLALEILAGKESPKAQQDRRLALQLEMMQEQMNSGRLNSLEQGLNEWLTIGKINVQDIPLIDRAQAIFTN</sequence>
<dbReference type="AlphaFoldDB" id="A0A919EJK4"/>
<dbReference type="RefSeq" id="WP_189769839.1">
    <property type="nucleotide sequence ID" value="NZ_BNCK01000004.1"/>
</dbReference>
<name>A0A919EJK4_9GAMM</name>
<reference evidence="2" key="1">
    <citation type="journal article" date="2014" name="Int. J. Syst. Evol. Microbiol.">
        <title>Complete genome sequence of Corynebacterium casei LMG S-19264T (=DSM 44701T), isolated from a smear-ripened cheese.</title>
        <authorList>
            <consortium name="US DOE Joint Genome Institute (JGI-PGF)"/>
            <person name="Walter F."/>
            <person name="Albersmeier A."/>
            <person name="Kalinowski J."/>
            <person name="Ruckert C."/>
        </authorList>
    </citation>
    <scope>NUCLEOTIDE SEQUENCE</scope>
    <source>
        <strain evidence="2">KCTC 42731</strain>
    </source>
</reference>
<reference evidence="2" key="2">
    <citation type="submission" date="2020-09" db="EMBL/GenBank/DDBJ databases">
        <authorList>
            <person name="Sun Q."/>
            <person name="Kim S."/>
        </authorList>
    </citation>
    <scope>NUCLEOTIDE SEQUENCE</scope>
    <source>
        <strain evidence="2">KCTC 42731</strain>
    </source>
</reference>
<keyword evidence="1" id="KW-0175">Coiled coil</keyword>
<evidence type="ECO:0000313" key="2">
    <source>
        <dbReference type="EMBL" id="GHF91720.1"/>
    </source>
</evidence>